<organism evidence="1 2">
    <name type="scientific">Bifidobacterium biavatii DSM 23969</name>
    <dbReference type="NCBI Taxonomy" id="1437608"/>
    <lineage>
        <taxon>Bacteria</taxon>
        <taxon>Bacillati</taxon>
        <taxon>Actinomycetota</taxon>
        <taxon>Actinomycetes</taxon>
        <taxon>Bifidobacteriales</taxon>
        <taxon>Bifidobacteriaceae</taxon>
        <taxon>Bifidobacterium</taxon>
    </lineage>
</organism>
<dbReference type="Proteomes" id="UP000029108">
    <property type="component" value="Unassembled WGS sequence"/>
</dbReference>
<sequence length="66" mass="7894">MARLKLTRTMQDLLISMLNRQEYPVDRNNGRTFQALEERGLIHPDFYDQWHLTDEGHQVALKLLKK</sequence>
<dbReference type="AlphaFoldDB" id="A0A086ZTT9"/>
<gene>
    <name evidence="1" type="ORF">BBIA_1861</name>
</gene>
<dbReference type="EMBL" id="JGYN01000019">
    <property type="protein sequence ID" value="KFI49939.1"/>
    <property type="molecule type" value="Genomic_DNA"/>
</dbReference>
<proteinExistence type="predicted"/>
<accession>A0A086ZTT9</accession>
<dbReference type="STRING" id="1437608.GCA_000771645_02147"/>
<reference evidence="1 2" key="1">
    <citation type="submission" date="2014-03" db="EMBL/GenBank/DDBJ databases">
        <title>Genomics of Bifidobacteria.</title>
        <authorList>
            <person name="Ventura M."/>
            <person name="Milani C."/>
            <person name="Lugli G.A."/>
        </authorList>
    </citation>
    <scope>NUCLEOTIDE SEQUENCE [LARGE SCALE GENOMIC DNA]</scope>
    <source>
        <strain evidence="1 2">DSM 23969</strain>
    </source>
</reference>
<dbReference type="OrthoDB" id="3239676at2"/>
<keyword evidence="2" id="KW-1185">Reference proteome</keyword>
<name>A0A086ZTT9_9BIFI</name>
<protein>
    <submittedName>
        <fullName evidence="1">Uncharacterized protein</fullName>
    </submittedName>
</protein>
<dbReference type="RefSeq" id="WP_033496505.1">
    <property type="nucleotide sequence ID" value="NZ_JDUU01000040.1"/>
</dbReference>
<evidence type="ECO:0000313" key="2">
    <source>
        <dbReference type="Proteomes" id="UP000029108"/>
    </source>
</evidence>
<comment type="caution">
    <text evidence="1">The sequence shown here is derived from an EMBL/GenBank/DDBJ whole genome shotgun (WGS) entry which is preliminary data.</text>
</comment>
<dbReference type="eggNOG" id="ENOG502ZZTR">
    <property type="taxonomic scope" value="Bacteria"/>
</dbReference>
<evidence type="ECO:0000313" key="1">
    <source>
        <dbReference type="EMBL" id="KFI49939.1"/>
    </source>
</evidence>